<organism evidence="2 3">
    <name type="scientific">Colocasia esculenta</name>
    <name type="common">Wild taro</name>
    <name type="synonym">Arum esculentum</name>
    <dbReference type="NCBI Taxonomy" id="4460"/>
    <lineage>
        <taxon>Eukaryota</taxon>
        <taxon>Viridiplantae</taxon>
        <taxon>Streptophyta</taxon>
        <taxon>Embryophyta</taxon>
        <taxon>Tracheophyta</taxon>
        <taxon>Spermatophyta</taxon>
        <taxon>Magnoliopsida</taxon>
        <taxon>Liliopsida</taxon>
        <taxon>Araceae</taxon>
        <taxon>Aroideae</taxon>
        <taxon>Colocasieae</taxon>
        <taxon>Colocasia</taxon>
    </lineage>
</organism>
<evidence type="ECO:0000313" key="2">
    <source>
        <dbReference type="EMBL" id="MQM06609.1"/>
    </source>
</evidence>
<comment type="caution">
    <text evidence="2">The sequence shown here is derived from an EMBL/GenBank/DDBJ whole genome shotgun (WGS) entry which is preliminary data.</text>
</comment>
<keyword evidence="1" id="KW-0812">Transmembrane</keyword>
<dbReference type="EMBL" id="NMUH01003670">
    <property type="protein sequence ID" value="MQM06609.1"/>
    <property type="molecule type" value="Genomic_DNA"/>
</dbReference>
<gene>
    <name evidence="2" type="ORF">Taro_039436</name>
</gene>
<name>A0A843WAN4_COLES</name>
<keyword evidence="1" id="KW-1133">Transmembrane helix</keyword>
<evidence type="ECO:0000313" key="3">
    <source>
        <dbReference type="Proteomes" id="UP000652761"/>
    </source>
</evidence>
<dbReference type="Proteomes" id="UP000652761">
    <property type="component" value="Unassembled WGS sequence"/>
</dbReference>
<proteinExistence type="predicted"/>
<protein>
    <submittedName>
        <fullName evidence="2">Uncharacterized protein</fullName>
    </submittedName>
</protein>
<dbReference type="AlphaFoldDB" id="A0A843WAN4"/>
<keyword evidence="3" id="KW-1185">Reference proteome</keyword>
<accession>A0A843WAN4</accession>
<keyword evidence="1" id="KW-0472">Membrane</keyword>
<evidence type="ECO:0000256" key="1">
    <source>
        <dbReference type="SAM" id="Phobius"/>
    </source>
</evidence>
<reference evidence="2" key="1">
    <citation type="submission" date="2017-07" db="EMBL/GenBank/DDBJ databases">
        <title>Taro Niue Genome Assembly and Annotation.</title>
        <authorList>
            <person name="Atibalentja N."/>
            <person name="Keating K."/>
            <person name="Fields C.J."/>
        </authorList>
    </citation>
    <scope>NUCLEOTIDE SEQUENCE</scope>
    <source>
        <strain evidence="2">Niue_2</strain>
        <tissue evidence="2">Leaf</tissue>
    </source>
</reference>
<feature type="transmembrane region" description="Helical" evidence="1">
    <location>
        <begin position="102"/>
        <end position="129"/>
    </location>
</feature>
<sequence length="171" mass="17659">MNTMGLAAVFPTTNQARPAGSLVAPGRPVATWTATGNPVSQVMTLHPTTGLDWSDERPELNWRGMTLTILMEFPSNPSLKGFDLGGLLSVQTLPQIVSTTSLAAAALAAVAAIALVAVVALVTTAVAAAPLTVKWVEQKTFLCPVGIPTVAGSPSFAGPPHPKDQTSHQLV</sequence>